<comment type="caution">
    <text evidence="2">The sequence shown here is derived from an EMBL/GenBank/DDBJ whole genome shotgun (WGS) entry which is preliminary data.</text>
</comment>
<sequence length="175" mass="19252">MNFSMTKGLALVSLLLALASVASGKEYQKVGFDLLAAKSYDPEAPEADKKVVVRDDEEYLKQYVLDSVLALDGKPVEITGYMMPISVKGEKVSEFLLMPDTGACCYGQMPAFNSFVFAQAKKGAHLLDNVPIRVRGKLKVEEVWQTGFFSHLYHLQVDEVVIGFGELPPPSDFGL</sequence>
<dbReference type="RefSeq" id="WP_224772451.1">
    <property type="nucleotide sequence ID" value="NZ_JACYFG010000006.1"/>
</dbReference>
<dbReference type="Proteomes" id="UP000622317">
    <property type="component" value="Unassembled WGS sequence"/>
</dbReference>
<evidence type="ECO:0000313" key="2">
    <source>
        <dbReference type="EMBL" id="MBD5778870.1"/>
    </source>
</evidence>
<keyword evidence="1" id="KW-0732">Signal</keyword>
<name>A0A927F6G3_9BACT</name>
<evidence type="ECO:0000256" key="1">
    <source>
        <dbReference type="SAM" id="SignalP"/>
    </source>
</evidence>
<proteinExistence type="predicted"/>
<evidence type="ECO:0000313" key="3">
    <source>
        <dbReference type="Proteomes" id="UP000622317"/>
    </source>
</evidence>
<protein>
    <submittedName>
        <fullName evidence="2">DUF3299 domain-containing protein</fullName>
    </submittedName>
</protein>
<dbReference type="EMBL" id="JACYFG010000006">
    <property type="protein sequence ID" value="MBD5778870.1"/>
    <property type="molecule type" value="Genomic_DNA"/>
</dbReference>
<dbReference type="AlphaFoldDB" id="A0A927F6G3"/>
<dbReference type="InterPro" id="IPR021727">
    <property type="entry name" value="DUF3299"/>
</dbReference>
<reference evidence="2" key="1">
    <citation type="submission" date="2020-09" db="EMBL/GenBank/DDBJ databases">
        <title>Pelagicoccus enzymogenes sp. nov. with an EPS production, isolated from marine sediment.</title>
        <authorList>
            <person name="Feng X."/>
        </authorList>
    </citation>
    <scope>NUCLEOTIDE SEQUENCE</scope>
    <source>
        <strain evidence="2">NFK12</strain>
    </source>
</reference>
<feature type="chain" id="PRO_5037341839" evidence="1">
    <location>
        <begin position="25"/>
        <end position="175"/>
    </location>
</feature>
<organism evidence="2 3">
    <name type="scientific">Pelagicoccus enzymogenes</name>
    <dbReference type="NCBI Taxonomy" id="2773457"/>
    <lineage>
        <taxon>Bacteria</taxon>
        <taxon>Pseudomonadati</taxon>
        <taxon>Verrucomicrobiota</taxon>
        <taxon>Opitutia</taxon>
        <taxon>Puniceicoccales</taxon>
        <taxon>Pelagicoccaceae</taxon>
        <taxon>Pelagicoccus</taxon>
    </lineage>
</organism>
<feature type="signal peptide" evidence="1">
    <location>
        <begin position="1"/>
        <end position="24"/>
    </location>
</feature>
<gene>
    <name evidence="2" type="ORF">IEN85_05155</name>
</gene>
<dbReference type="Gene3D" id="2.40.50.870">
    <property type="entry name" value="Protein of unknown function (DUF3299)"/>
    <property type="match status" value="1"/>
</dbReference>
<keyword evidence="3" id="KW-1185">Reference proteome</keyword>
<dbReference type="Pfam" id="PF11736">
    <property type="entry name" value="DUF3299"/>
    <property type="match status" value="1"/>
</dbReference>
<accession>A0A927F6G3</accession>